<reference evidence="1" key="1">
    <citation type="submission" date="2021-12" db="EMBL/GenBank/DDBJ databases">
        <authorList>
            <person name="Criscuolo A."/>
        </authorList>
    </citation>
    <scope>NUCLEOTIDE SEQUENCE</scope>
    <source>
        <strain evidence="1">CIP111894</strain>
    </source>
</reference>
<accession>A0ABM9BA98</accession>
<protein>
    <recommendedName>
        <fullName evidence="3">DinB-like domain-containing protein</fullName>
    </recommendedName>
</protein>
<name>A0ABM9BA98_9BACL</name>
<dbReference type="Proteomes" id="UP000838749">
    <property type="component" value="Unassembled WGS sequence"/>
</dbReference>
<dbReference type="EMBL" id="CAKMAB010000007">
    <property type="protein sequence ID" value="CAH1055512.1"/>
    <property type="molecule type" value="Genomic_DNA"/>
</dbReference>
<comment type="caution">
    <text evidence="1">The sequence shown here is derived from an EMBL/GenBank/DDBJ whole genome shotgun (WGS) entry which is preliminary data.</text>
</comment>
<dbReference type="Gene3D" id="1.20.120.450">
    <property type="entry name" value="dinb family like domain"/>
    <property type="match status" value="1"/>
</dbReference>
<evidence type="ECO:0000313" key="2">
    <source>
        <dbReference type="Proteomes" id="UP000838749"/>
    </source>
</evidence>
<sequence length="227" mass="26365">MDLEEQRVWSENLKALNEMMLNPQEHAQAVQSFLSLHAWLHSSSVGNLSELTLHDAVIKNLDEQTFRKYPVNLSDTKNSIAWHLWHSARLEDMTMSILVADDQQALYSGNWFKKMNTRFTHSGNEMSEEEIDELSSSINFESLLAYKTFVGKKTRQIISMLKPGQFVDKVEQSRIKRLFDENAVTQKASSLADYWSKRNIAWLVLMPATEHIFIHLKKCIHIKEKIN</sequence>
<gene>
    <name evidence="1" type="ORF">PAECIP111894_01664</name>
</gene>
<evidence type="ECO:0008006" key="3">
    <source>
        <dbReference type="Google" id="ProtNLM"/>
    </source>
</evidence>
<keyword evidence="2" id="KW-1185">Reference proteome</keyword>
<dbReference type="RefSeq" id="WP_234532946.1">
    <property type="nucleotide sequence ID" value="NZ_CAKMAB010000007.1"/>
</dbReference>
<dbReference type="InterPro" id="IPR034660">
    <property type="entry name" value="DinB/YfiT-like"/>
</dbReference>
<organism evidence="1 2">
    <name type="scientific">Paenibacillus pseudetheri</name>
    <dbReference type="NCBI Taxonomy" id="2897682"/>
    <lineage>
        <taxon>Bacteria</taxon>
        <taxon>Bacillati</taxon>
        <taxon>Bacillota</taxon>
        <taxon>Bacilli</taxon>
        <taxon>Bacillales</taxon>
        <taxon>Paenibacillaceae</taxon>
        <taxon>Paenibacillus</taxon>
    </lineage>
</organism>
<evidence type="ECO:0000313" key="1">
    <source>
        <dbReference type="EMBL" id="CAH1055512.1"/>
    </source>
</evidence>
<proteinExistence type="predicted"/>